<dbReference type="Pfam" id="PF01585">
    <property type="entry name" value="G-patch"/>
    <property type="match status" value="1"/>
</dbReference>
<dbReference type="PANTHER" id="PTHR13384:SF19">
    <property type="entry name" value="G PATCH DOMAIN-CONTAINING PROTEIN 1"/>
    <property type="match status" value="1"/>
</dbReference>
<keyword evidence="3" id="KW-0472">Membrane</keyword>
<name>A0A7R9G398_TIMSH</name>
<accession>A0A7R9G398</accession>
<feature type="compositionally biased region" description="Low complexity" evidence="2">
    <location>
        <begin position="1328"/>
        <end position="1339"/>
    </location>
</feature>
<feature type="transmembrane region" description="Helical" evidence="3">
    <location>
        <begin position="788"/>
        <end position="809"/>
    </location>
</feature>
<dbReference type="PROSITE" id="PS50174">
    <property type="entry name" value="G_PATCH"/>
    <property type="match status" value="1"/>
</dbReference>
<feature type="transmembrane region" description="Helical" evidence="3">
    <location>
        <begin position="723"/>
        <end position="746"/>
    </location>
</feature>
<evidence type="ECO:0000259" key="4">
    <source>
        <dbReference type="PROSITE" id="PS50174"/>
    </source>
</evidence>
<dbReference type="Pfam" id="PF07713">
    <property type="entry name" value="DUF1604"/>
    <property type="match status" value="1"/>
</dbReference>
<feature type="region of interest" description="Disordered" evidence="2">
    <location>
        <begin position="1312"/>
        <end position="1361"/>
    </location>
</feature>
<feature type="compositionally biased region" description="Low complexity" evidence="2">
    <location>
        <begin position="1085"/>
        <end position="1101"/>
    </location>
</feature>
<comment type="similarity">
    <text evidence="1">Belongs to the GPATCH1 family.</text>
</comment>
<feature type="region of interest" description="Disordered" evidence="2">
    <location>
        <begin position="1029"/>
        <end position="1137"/>
    </location>
</feature>
<feature type="region of interest" description="Disordered" evidence="2">
    <location>
        <begin position="1527"/>
        <end position="1558"/>
    </location>
</feature>
<feature type="compositionally biased region" description="Polar residues" evidence="2">
    <location>
        <begin position="1072"/>
        <end position="1084"/>
    </location>
</feature>
<feature type="transmembrane region" description="Helical" evidence="3">
    <location>
        <begin position="758"/>
        <end position="781"/>
    </location>
</feature>
<dbReference type="InterPro" id="IPR011666">
    <property type="entry name" value="DUF1604"/>
</dbReference>
<reference evidence="5" key="1">
    <citation type="submission" date="2020-11" db="EMBL/GenBank/DDBJ databases">
        <authorList>
            <person name="Tran Van P."/>
        </authorList>
    </citation>
    <scope>NUCLEOTIDE SEQUENCE</scope>
</reference>
<feature type="transmembrane region" description="Helical" evidence="3">
    <location>
        <begin position="815"/>
        <end position="837"/>
    </location>
</feature>
<dbReference type="PANTHER" id="PTHR13384">
    <property type="entry name" value="G PATCH DOMAIN-CONTAINING PROTEIN 1"/>
    <property type="match status" value="1"/>
</dbReference>
<sequence>MVRRNKSVQFKGNQPFNCSKVSKNSDDEEHLGDYGTPLDPLDEDALPRKKPFSLADQVVKDKQGRQRFHGAFTGGFSAGFFNSVGSLEGWAPATFKSSRSEKAVKSNAPRPEDFMDEEVFTKNNPLRTPGQDSNLDLCVSNPRLAPYSLLTIDVGHRTVFLSPQDMEEFGIAPRVLRAHSDYTERGGKRERGVVSEGPIPGEPVLRHLLQPLPAFGNNCGKFIYRESVLCFEPTRCCRETVGVRLLRKMGWKPGQGVGPRVSKGEKQRTRRDNKLVSGRVYGCSSEPQQGMPRTLTRSSPVSAVEWSSASPLCWTGLSGPGISEFKSRSTVEVYQLVLRGTSQDKMDARHSSIDACDNFDNIAQGMCALTAPQSSDGDTSSDEDLSELTFAPDDYEVLICRPKDNSWGLGYTGLDRRPVLSAHIDLFSPSAFIMKDKGKKVSISGQTHLTQLEGWLTTWRTSINVEKSTAVSTTGRPQSGCSENRSDVRTVLSPLLNRRSALSTRNGLTLYKQLLRPILDYACPTWGHLVDTYMRRMQAFQSVCLRIIVGAPWCVRNETLHRDLDMPTIKDHFRGLAHSFYARLPGATNPLIQGLGNYAIVPELRETRQHVLKFCELHGVTNWSDELLTEYQSNQPLSIAIGFTASTALKGIKDIKILQSRGDCQTFLVDLCNKLLPKCPLSYKLSRLMVYYLACKLVVYYLACKLMYYLACKLMYYLACKLVVYYLACKLVVYYLACKLVLYYLACKLVLYYLACKLMYYLACKLMLYYLACIAACKLVLYYLACKLVLYYLACKLMYYLACKLMYYLACKLMLYYLACKLVVYYLACKLVLYYLACKLVLYYLPCKLVLYYLACIADGVLSSMQAGGVLSSVQADVLSSMQADGVLSNMQADVLSSVQTGVVLSSVQAGVVKRVYLHFVSKQEVIDYLKQVTSSVDLLDNCFMNIFSRVNASQELEYITKQFLFSSMAFGVGALEEDDEDIYSHEDMSQYDFSLDSGGGGSGPPKVPLARRHEAGVLEGFVKSSRPISLKKHFPPPVLPRQEPPRHQAHKSRFEPAPESTVNCNDLHEITLTNSDSPLSEGQNAALARPPASALSSLNSTDGATTDRKRGLQRHALSANDRATILGEAPQPDDEKRLAEAAARLTEGLEKTVSSGQFKPFLAQPDKQRRYEHFLVLGGSGQKDGLSRLQPVNMTDWERERERGEFEQAARLYKPLSAAMSERFVSATHPDSTDPLVEVEKTTSLEDADLRAAARLKMFGRLTRIKTEWQPCSLLCKRFNIPEPSTTSGGSPPRTQRKSTNFAVFDFLATTPPRDQDTDVSGALQESSRTSSGPSVTSLNADTVHSDPVLEETPEDTSQLIKFEDPPQKIDLYKAIFLSSSDSESQSEDEIDPSDKISAPVVTVSISSNTQTQVTNMVDKVVPISVPSKNKLRNTSPPRGLFANLDMNIINARSSPPTSDETPLLDTNTVTPSCSASVGANDVDVYGPSLPSGLTTPRGLARPSVPLVSRPLASVCVANVTVEKKERWVEKVRHKSSKHKKHKSKDKHKKKKKKHKH</sequence>
<organism evidence="5">
    <name type="scientific">Timema shepardi</name>
    <name type="common">Walking stick</name>
    <dbReference type="NCBI Taxonomy" id="629360"/>
    <lineage>
        <taxon>Eukaryota</taxon>
        <taxon>Metazoa</taxon>
        <taxon>Ecdysozoa</taxon>
        <taxon>Arthropoda</taxon>
        <taxon>Hexapoda</taxon>
        <taxon>Insecta</taxon>
        <taxon>Pterygota</taxon>
        <taxon>Neoptera</taxon>
        <taxon>Polyneoptera</taxon>
        <taxon>Phasmatodea</taxon>
        <taxon>Timematodea</taxon>
        <taxon>Timematoidea</taxon>
        <taxon>Timematidae</taxon>
        <taxon>Timema</taxon>
    </lineage>
</organism>
<feature type="compositionally biased region" description="Basic residues" evidence="2">
    <location>
        <begin position="1533"/>
        <end position="1558"/>
    </location>
</feature>
<feature type="compositionally biased region" description="Polar residues" evidence="2">
    <location>
        <begin position="7"/>
        <end position="22"/>
    </location>
</feature>
<dbReference type="GO" id="GO:0005634">
    <property type="term" value="C:nucleus"/>
    <property type="evidence" value="ECO:0007669"/>
    <property type="project" value="TreeGrafter"/>
</dbReference>
<evidence type="ECO:0000313" key="5">
    <source>
        <dbReference type="EMBL" id="CAD7265374.1"/>
    </source>
</evidence>
<keyword evidence="3" id="KW-1133">Transmembrane helix</keyword>
<dbReference type="EMBL" id="OC005424">
    <property type="protein sequence ID" value="CAD7265374.1"/>
    <property type="molecule type" value="Genomic_DNA"/>
</dbReference>
<dbReference type="GO" id="GO:0006397">
    <property type="term" value="P:mRNA processing"/>
    <property type="evidence" value="ECO:0007669"/>
    <property type="project" value="InterPro"/>
</dbReference>
<feature type="region of interest" description="Disordered" evidence="2">
    <location>
        <begin position="1"/>
        <end position="45"/>
    </location>
</feature>
<proteinExistence type="inferred from homology"/>
<evidence type="ECO:0000256" key="3">
    <source>
        <dbReference type="SAM" id="Phobius"/>
    </source>
</evidence>
<gene>
    <name evidence="5" type="ORF">TSIB3V08_LOCUS9414</name>
</gene>
<evidence type="ECO:0000256" key="2">
    <source>
        <dbReference type="SAM" id="MobiDB-lite"/>
    </source>
</evidence>
<dbReference type="InterPro" id="IPR000467">
    <property type="entry name" value="G_patch_dom"/>
</dbReference>
<feature type="transmembrane region" description="Helical" evidence="3">
    <location>
        <begin position="849"/>
        <end position="871"/>
    </location>
</feature>
<feature type="domain" description="G-patch" evidence="4">
    <location>
        <begin position="238"/>
        <end position="286"/>
    </location>
</feature>
<protein>
    <recommendedName>
        <fullName evidence="4">G-patch domain-containing protein</fullName>
    </recommendedName>
</protein>
<dbReference type="GO" id="GO:0003723">
    <property type="term" value="F:RNA binding"/>
    <property type="evidence" value="ECO:0007669"/>
    <property type="project" value="TreeGrafter"/>
</dbReference>
<evidence type="ECO:0000256" key="1">
    <source>
        <dbReference type="ARBA" id="ARBA00008600"/>
    </source>
</evidence>
<dbReference type="Pfam" id="PF26093">
    <property type="entry name" value="HTH_TGH"/>
    <property type="match status" value="1"/>
</dbReference>
<keyword evidence="3" id="KW-0812">Transmembrane</keyword>
<feature type="transmembrane region" description="Helical" evidence="3">
    <location>
        <begin position="689"/>
        <end position="711"/>
    </location>
</feature>